<sequence length="523" mass="59833">MGGPQELLAIKSTKMAILLKKNSKDDISEVLRHITSAPEIFELLVQFCCGGEIHISPDNIISLTYLANLLEMTETHSKNNLLSKVLTFFEQRVLSHWNETIKALRSIDNLQQTKEIGLFDACLASIVEKVKLNPRLLGEPLNTSDRSEADDNAYRPNARRKLFVLDWESEDLTTLCIQLYEPIVHELNACGVPHEYVTASLVKYVEKWVLPACEKKSIFKRNNPREVIEAVERLLSHENRVFPCSLLVGMLRFSILLGATSDCTNGLEERIGQQLEHATVNDLILIPRQGNVEEEAQFNVDCLRRILKSFYRNYNSSEESGLLTVAELMEEFLAEISSNLEMRPRSFISLAELTMASSFGIKRNCDGIYRALDIYLDKHRDMTESEREEVCQVLDCQKISPEALEHAAKNERLPLRVVVQVLFVGQLHLQEKMTTEIQAIDQKLREDQDVGSGHEVEENEVEIVNKKVSELERESHSLRKEIEKCHNARKEKVSVWGRMKRKFGCISSIHELNSRVNKKKVHP</sequence>
<reference evidence="1 2" key="1">
    <citation type="journal article" date="2022" name="DNA Res.">
        <title>Chromosomal-level genome assembly of the orchid tree Bauhinia variegata (Leguminosae; Cercidoideae) supports the allotetraploid origin hypothesis of Bauhinia.</title>
        <authorList>
            <person name="Zhong Y."/>
            <person name="Chen Y."/>
            <person name="Zheng D."/>
            <person name="Pang J."/>
            <person name="Liu Y."/>
            <person name="Luo S."/>
            <person name="Meng S."/>
            <person name="Qian L."/>
            <person name="Wei D."/>
            <person name="Dai S."/>
            <person name="Zhou R."/>
        </authorList>
    </citation>
    <scope>NUCLEOTIDE SEQUENCE [LARGE SCALE GENOMIC DNA]</scope>
    <source>
        <strain evidence="1">BV-YZ2020</strain>
    </source>
</reference>
<comment type="caution">
    <text evidence="1">The sequence shown here is derived from an EMBL/GenBank/DDBJ whole genome shotgun (WGS) entry which is preliminary data.</text>
</comment>
<dbReference type="EMBL" id="CM039427">
    <property type="protein sequence ID" value="KAI4353759.1"/>
    <property type="molecule type" value="Genomic_DNA"/>
</dbReference>
<proteinExistence type="predicted"/>
<evidence type="ECO:0000313" key="1">
    <source>
        <dbReference type="EMBL" id="KAI4353759.1"/>
    </source>
</evidence>
<organism evidence="1 2">
    <name type="scientific">Bauhinia variegata</name>
    <name type="common">Purple orchid tree</name>
    <name type="synonym">Phanera variegata</name>
    <dbReference type="NCBI Taxonomy" id="167791"/>
    <lineage>
        <taxon>Eukaryota</taxon>
        <taxon>Viridiplantae</taxon>
        <taxon>Streptophyta</taxon>
        <taxon>Embryophyta</taxon>
        <taxon>Tracheophyta</taxon>
        <taxon>Spermatophyta</taxon>
        <taxon>Magnoliopsida</taxon>
        <taxon>eudicotyledons</taxon>
        <taxon>Gunneridae</taxon>
        <taxon>Pentapetalae</taxon>
        <taxon>rosids</taxon>
        <taxon>fabids</taxon>
        <taxon>Fabales</taxon>
        <taxon>Fabaceae</taxon>
        <taxon>Cercidoideae</taxon>
        <taxon>Cercideae</taxon>
        <taxon>Bauhiniinae</taxon>
        <taxon>Bauhinia</taxon>
    </lineage>
</organism>
<evidence type="ECO:0000313" key="2">
    <source>
        <dbReference type="Proteomes" id="UP000828941"/>
    </source>
</evidence>
<accession>A0ACB9PY57</accession>
<protein>
    <submittedName>
        <fullName evidence="1">Uncharacterized protein</fullName>
    </submittedName>
</protein>
<keyword evidence="2" id="KW-1185">Reference proteome</keyword>
<gene>
    <name evidence="1" type="ORF">L6164_002687</name>
</gene>
<dbReference type="Proteomes" id="UP000828941">
    <property type="component" value="Chromosome 2"/>
</dbReference>
<name>A0ACB9PY57_BAUVA</name>